<keyword evidence="2" id="KW-0677">Repeat</keyword>
<gene>
    <name evidence="8" type="ORF">ACFQU8_08815</name>
</gene>
<evidence type="ECO:0000259" key="7">
    <source>
        <dbReference type="PROSITE" id="PS51372"/>
    </source>
</evidence>
<organism evidence="8 9">
    <name type="scientific">Lentibacillus kimchii</name>
    <dbReference type="NCBI Taxonomy" id="1542911"/>
    <lineage>
        <taxon>Bacteria</taxon>
        <taxon>Bacillati</taxon>
        <taxon>Bacillota</taxon>
        <taxon>Bacilli</taxon>
        <taxon>Bacillales</taxon>
        <taxon>Bacillaceae</taxon>
        <taxon>Lentibacillus</taxon>
    </lineage>
</organism>
<dbReference type="SUPFAM" id="SSF55804">
    <property type="entry name" value="Phoshotransferase/anion transport protein"/>
    <property type="match status" value="1"/>
</dbReference>
<dbReference type="SUPFAM" id="SSF63520">
    <property type="entry name" value="PTS-regulatory domain, PRD"/>
    <property type="match status" value="2"/>
</dbReference>
<dbReference type="InterPro" id="IPR013011">
    <property type="entry name" value="PTS_EIIB_2"/>
</dbReference>
<feature type="domain" description="PRD" evidence="7">
    <location>
        <begin position="187"/>
        <end position="293"/>
    </location>
</feature>
<evidence type="ECO:0000313" key="9">
    <source>
        <dbReference type="Proteomes" id="UP001596620"/>
    </source>
</evidence>
<feature type="domain" description="PTS EIIB type-2" evidence="6">
    <location>
        <begin position="408"/>
        <end position="498"/>
    </location>
</feature>
<dbReference type="RefSeq" id="WP_382358858.1">
    <property type="nucleotide sequence ID" value="NZ_JBHTGR010000022.1"/>
</dbReference>
<dbReference type="Gene3D" id="3.40.50.2300">
    <property type="match status" value="1"/>
</dbReference>
<dbReference type="SUPFAM" id="SSF52794">
    <property type="entry name" value="PTS system IIB component-like"/>
    <property type="match status" value="1"/>
</dbReference>
<dbReference type="InterPro" id="IPR011608">
    <property type="entry name" value="PRD"/>
</dbReference>
<evidence type="ECO:0000313" key="8">
    <source>
        <dbReference type="EMBL" id="MFC7747334.1"/>
    </source>
</evidence>
<dbReference type="Pfam" id="PF00359">
    <property type="entry name" value="PTS_EIIA_2"/>
    <property type="match status" value="1"/>
</dbReference>
<dbReference type="InterPro" id="IPR003501">
    <property type="entry name" value="PTS_EIIB_2/3"/>
</dbReference>
<name>A0ABW2UTY6_9BACI</name>
<dbReference type="CDD" id="cd05568">
    <property type="entry name" value="PTS_IIB_bgl_like"/>
    <property type="match status" value="1"/>
</dbReference>
<dbReference type="InterPro" id="IPR016152">
    <property type="entry name" value="PTrfase/Anion_transptr"/>
</dbReference>
<dbReference type="PANTHER" id="PTHR30185:SF12">
    <property type="entry name" value="TRANSCRIPTIONAL REGULATOR MANR"/>
    <property type="match status" value="1"/>
</dbReference>
<dbReference type="InterPro" id="IPR050661">
    <property type="entry name" value="BglG_antiterminators"/>
</dbReference>
<comment type="caution">
    <text evidence="8">The sequence shown here is derived from an EMBL/GenBank/DDBJ whole genome shotgun (WGS) entry which is preliminary data.</text>
</comment>
<keyword evidence="1" id="KW-0808">Transferase</keyword>
<dbReference type="Pfam" id="PF00874">
    <property type="entry name" value="PRD"/>
    <property type="match status" value="2"/>
</dbReference>
<dbReference type="PANTHER" id="PTHR30185">
    <property type="entry name" value="CRYPTIC BETA-GLUCOSIDE BGL OPERON ANTITERMINATOR"/>
    <property type="match status" value="1"/>
</dbReference>
<dbReference type="InterPro" id="IPR036634">
    <property type="entry name" value="PRD_sf"/>
</dbReference>
<dbReference type="Gene3D" id="1.10.1790.10">
    <property type="entry name" value="PRD domain"/>
    <property type="match status" value="2"/>
</dbReference>
<dbReference type="InterPro" id="IPR036095">
    <property type="entry name" value="PTS_EIIB-like_sf"/>
</dbReference>
<evidence type="ECO:0000256" key="1">
    <source>
        <dbReference type="ARBA" id="ARBA00022679"/>
    </source>
</evidence>
<dbReference type="InterPro" id="IPR013196">
    <property type="entry name" value="HTH_11"/>
</dbReference>
<dbReference type="PROSITE" id="PS51094">
    <property type="entry name" value="PTS_EIIA_TYPE_2"/>
    <property type="match status" value="1"/>
</dbReference>
<dbReference type="InterPro" id="IPR002178">
    <property type="entry name" value="PTS_EIIA_type-2_dom"/>
</dbReference>
<dbReference type="PROSITE" id="PS51372">
    <property type="entry name" value="PRD_2"/>
    <property type="match status" value="2"/>
</dbReference>
<evidence type="ECO:0000259" key="5">
    <source>
        <dbReference type="PROSITE" id="PS51094"/>
    </source>
</evidence>
<dbReference type="PROSITE" id="PS51099">
    <property type="entry name" value="PTS_EIIB_TYPE_2"/>
    <property type="match status" value="1"/>
</dbReference>
<keyword evidence="9" id="KW-1185">Reference proteome</keyword>
<feature type="domain" description="PRD" evidence="7">
    <location>
        <begin position="296"/>
        <end position="403"/>
    </location>
</feature>
<proteinExistence type="predicted"/>
<dbReference type="Gene3D" id="1.10.10.10">
    <property type="entry name" value="Winged helix-like DNA-binding domain superfamily/Winged helix DNA-binding domain"/>
    <property type="match status" value="2"/>
</dbReference>
<evidence type="ECO:0000259" key="6">
    <source>
        <dbReference type="PROSITE" id="PS51099"/>
    </source>
</evidence>
<keyword evidence="3" id="KW-0805">Transcription regulation</keyword>
<dbReference type="InterPro" id="IPR036390">
    <property type="entry name" value="WH_DNA-bd_sf"/>
</dbReference>
<keyword evidence="4" id="KW-0804">Transcription</keyword>
<evidence type="ECO:0000256" key="4">
    <source>
        <dbReference type="ARBA" id="ARBA00023163"/>
    </source>
</evidence>
<dbReference type="Proteomes" id="UP001596620">
    <property type="component" value="Unassembled WGS sequence"/>
</dbReference>
<dbReference type="InterPro" id="IPR036388">
    <property type="entry name" value="WH-like_DNA-bd_sf"/>
</dbReference>
<feature type="domain" description="PTS EIIA type-2" evidence="5">
    <location>
        <begin position="509"/>
        <end position="647"/>
    </location>
</feature>
<dbReference type="SUPFAM" id="SSF46785">
    <property type="entry name" value="Winged helix' DNA-binding domain"/>
    <property type="match status" value="1"/>
</dbReference>
<accession>A0ABW2UTY6</accession>
<dbReference type="Gene3D" id="3.40.930.10">
    <property type="entry name" value="Mannitol-specific EII, Chain A"/>
    <property type="match status" value="1"/>
</dbReference>
<reference evidence="9" key="1">
    <citation type="journal article" date="2019" name="Int. J. Syst. Evol. Microbiol.">
        <title>The Global Catalogue of Microorganisms (GCM) 10K type strain sequencing project: providing services to taxonomists for standard genome sequencing and annotation.</title>
        <authorList>
            <consortium name="The Broad Institute Genomics Platform"/>
            <consortium name="The Broad Institute Genome Sequencing Center for Infectious Disease"/>
            <person name="Wu L."/>
            <person name="Ma J."/>
        </authorList>
    </citation>
    <scope>NUCLEOTIDE SEQUENCE [LARGE SCALE GENOMIC DNA]</scope>
    <source>
        <strain evidence="9">JCM 30234</strain>
    </source>
</reference>
<dbReference type="Pfam" id="PF02302">
    <property type="entry name" value="PTS_IIB"/>
    <property type="match status" value="1"/>
</dbReference>
<dbReference type="EMBL" id="JBHTGR010000022">
    <property type="protein sequence ID" value="MFC7747334.1"/>
    <property type="molecule type" value="Genomic_DNA"/>
</dbReference>
<dbReference type="InterPro" id="IPR001034">
    <property type="entry name" value="DeoR_HTH"/>
</dbReference>
<dbReference type="Pfam" id="PF08279">
    <property type="entry name" value="HTH_11"/>
    <property type="match status" value="1"/>
</dbReference>
<dbReference type="SMART" id="SM00420">
    <property type="entry name" value="HTH_DEOR"/>
    <property type="match status" value="1"/>
</dbReference>
<protein>
    <submittedName>
        <fullName evidence="8">BglG family transcription antiterminator</fullName>
    </submittedName>
</protein>
<dbReference type="CDD" id="cd00211">
    <property type="entry name" value="PTS_IIA_fru"/>
    <property type="match status" value="1"/>
</dbReference>
<evidence type="ECO:0000256" key="2">
    <source>
        <dbReference type="ARBA" id="ARBA00022737"/>
    </source>
</evidence>
<sequence>MGWTVRRMTNRQKELMHRLLTQSNEFVQVQELADELDCSEKTIRNDLNQLERAFETDSSLRFARKPGMGVSLVISNEAKSRLFRQLYQSQTTQEHEQIAEITYQLLVSNKPMTLTFLADKYYTNKMTIKRYLEKIAEWLEDYNLTLVSKQRLGSQVQGTELNKRNALAHLSELVTSKMQEKAYVLQLFPEQEINTVRKALRDLQTQFSFSLNTGEFESLLIHGLIMIKRTRQRSLVAVENDTEKGRGVTLENYHMAAWFLNQLETMLGLRFPENEHIYYTWHLESCREARLVTDQAANHLIKKVVPKITEQLERMTMNHFQADQVLLDGLQTHLESAIDRLQNGLTIRNPMLEDIKQKYPYMFSMVVFAVEDVNETYDLTIPEHEAAYLVLHFQASVERMAQEQSYRKRVVIVCELGVGMSHLLQAKLEQTYQQLDIIGVTSKAEAESFAKQHAADVIISTTAMPDAALPVIVVSPLLEADDKERLNQWFRSSDADDPVSQEKIGALQQLLRDDVLFLDMQQTHRLEVVEIMAEKLVAQGYTDRSFVHSAMLRERSSATSIGGGIAIPHARPDLVTESVVAAAILPEPLLWGHEQVSVVFLLAIARQDAHMIKPLMQTIASISRQPALVKQLQGATSVAAIVNALYQ</sequence>
<dbReference type="PROSITE" id="PS00372">
    <property type="entry name" value="PTS_EIIA_TYPE_2_HIS"/>
    <property type="match status" value="1"/>
</dbReference>
<evidence type="ECO:0000256" key="3">
    <source>
        <dbReference type="ARBA" id="ARBA00023015"/>
    </source>
</evidence>